<protein>
    <submittedName>
        <fullName evidence="1">Uncharacterized protein</fullName>
    </submittedName>
</protein>
<reference evidence="1" key="1">
    <citation type="submission" date="2024-02" db="EMBL/GenBank/DDBJ databases">
        <authorList>
            <consortium name="Clinical and Environmental Microbiology Branch: Whole genome sequencing antimicrobial resistance pathogens in the healthcare setting"/>
        </authorList>
    </citation>
    <scope>NUCLEOTIDE SEQUENCE</scope>
    <source>
        <strain evidence="1">2021GO-0154</strain>
    </source>
</reference>
<accession>A0AAI9D8B1</accession>
<sequence length="128" mass="15437">MSNEYSQLNDWQINQLVHNYYVCNGEFNLEFTRHSVRWINNNYDITYKRNEAITKIDRDYFEDKIIFHIIRKYKINIQWRDSVNLSPLAIHEELIAESADISRAVLECYLMIKEEGNSKWILSTQQTN</sequence>
<gene>
    <name evidence="1" type="ORF">RG298_001718</name>
</gene>
<name>A0AAI9D8B1_PROST</name>
<dbReference type="AlphaFoldDB" id="A0AAI9D8B1"/>
<evidence type="ECO:0000313" key="1">
    <source>
        <dbReference type="EMBL" id="EMJ5134007.1"/>
    </source>
</evidence>
<dbReference type="EMBL" id="ABMABF030000005">
    <property type="protein sequence ID" value="EMJ5134007.1"/>
    <property type="molecule type" value="Genomic_DNA"/>
</dbReference>
<comment type="caution">
    <text evidence="1">The sequence shown here is derived from an EMBL/GenBank/DDBJ whole genome shotgun (WGS) entry which is preliminary data.</text>
</comment>
<organism evidence="1">
    <name type="scientific">Providencia stuartii</name>
    <dbReference type="NCBI Taxonomy" id="588"/>
    <lineage>
        <taxon>Bacteria</taxon>
        <taxon>Pseudomonadati</taxon>
        <taxon>Pseudomonadota</taxon>
        <taxon>Gammaproteobacteria</taxon>
        <taxon>Enterobacterales</taxon>
        <taxon>Morganellaceae</taxon>
        <taxon>Providencia</taxon>
    </lineage>
</organism>
<proteinExistence type="predicted"/>